<dbReference type="Proteomes" id="UP000237662">
    <property type="component" value="Unassembled WGS sequence"/>
</dbReference>
<sequence length="212" mass="22764">MAVFISRNLKADSPLLAWGRARGISVHGHSFLRFEAVAFDPPEVADWWFFYSSRAVQFAAASVPKNTKTAAIGSGTAQALLDRALTVDFCGAGSPAVVADDFLAVSAGRRVFFPRARQSRLSVQKKLADRATVLDAVCYDNVPVPPPGPIDADAYIFTSPLNVAAYLDHFHLRSGARVLAIGPSTGAALRERGYSCEWPAVASETALVDLLR</sequence>
<keyword evidence="3" id="KW-1185">Reference proteome</keyword>
<dbReference type="GO" id="GO:0004852">
    <property type="term" value="F:uroporphyrinogen-III synthase activity"/>
    <property type="evidence" value="ECO:0007669"/>
    <property type="project" value="InterPro"/>
</dbReference>
<proteinExistence type="predicted"/>
<dbReference type="RefSeq" id="WP_104420464.1">
    <property type="nucleotide sequence ID" value="NZ_PTJC01000006.1"/>
</dbReference>
<dbReference type="GO" id="GO:0033014">
    <property type="term" value="P:tetrapyrrole biosynthetic process"/>
    <property type="evidence" value="ECO:0007669"/>
    <property type="project" value="InterPro"/>
</dbReference>
<evidence type="ECO:0000313" key="3">
    <source>
        <dbReference type="Proteomes" id="UP000237662"/>
    </source>
</evidence>
<dbReference type="SUPFAM" id="SSF69618">
    <property type="entry name" value="HemD-like"/>
    <property type="match status" value="1"/>
</dbReference>
<comment type="caution">
    <text evidence="2">The sequence shown here is derived from an EMBL/GenBank/DDBJ whole genome shotgun (WGS) entry which is preliminary data.</text>
</comment>
<dbReference type="Gene3D" id="3.40.50.10090">
    <property type="match status" value="2"/>
</dbReference>
<dbReference type="InterPro" id="IPR036108">
    <property type="entry name" value="4pyrrol_syn_uPrphyn_synt_sf"/>
</dbReference>
<evidence type="ECO:0000313" key="2">
    <source>
        <dbReference type="EMBL" id="PPK85993.1"/>
    </source>
</evidence>
<dbReference type="CDD" id="cd06578">
    <property type="entry name" value="HemD"/>
    <property type="match status" value="1"/>
</dbReference>
<feature type="domain" description="Tetrapyrrole biosynthesis uroporphyrinogen III synthase" evidence="1">
    <location>
        <begin position="43"/>
        <end position="197"/>
    </location>
</feature>
<dbReference type="AlphaFoldDB" id="A0A2S6I4B6"/>
<evidence type="ECO:0000259" key="1">
    <source>
        <dbReference type="Pfam" id="PF02602"/>
    </source>
</evidence>
<organism evidence="2 3">
    <name type="scientific">Neolewinella xylanilytica</name>
    <dbReference type="NCBI Taxonomy" id="1514080"/>
    <lineage>
        <taxon>Bacteria</taxon>
        <taxon>Pseudomonadati</taxon>
        <taxon>Bacteroidota</taxon>
        <taxon>Saprospiria</taxon>
        <taxon>Saprospirales</taxon>
        <taxon>Lewinellaceae</taxon>
        <taxon>Neolewinella</taxon>
    </lineage>
</organism>
<dbReference type="Pfam" id="PF02602">
    <property type="entry name" value="HEM4"/>
    <property type="match status" value="1"/>
</dbReference>
<dbReference type="OrthoDB" id="1466968at2"/>
<gene>
    <name evidence="2" type="ORF">CLV84_2910</name>
</gene>
<dbReference type="InterPro" id="IPR003754">
    <property type="entry name" value="4pyrrol_synth_uPrphyn_synth"/>
</dbReference>
<name>A0A2S6I4B6_9BACT</name>
<accession>A0A2S6I4B6</accession>
<dbReference type="EMBL" id="PTJC01000006">
    <property type="protein sequence ID" value="PPK85993.1"/>
    <property type="molecule type" value="Genomic_DNA"/>
</dbReference>
<reference evidence="2 3" key="1">
    <citation type="submission" date="2018-02" db="EMBL/GenBank/DDBJ databases">
        <title>Genomic Encyclopedia of Archaeal and Bacterial Type Strains, Phase II (KMG-II): from individual species to whole genera.</title>
        <authorList>
            <person name="Goeker M."/>
        </authorList>
    </citation>
    <scope>NUCLEOTIDE SEQUENCE [LARGE SCALE GENOMIC DNA]</scope>
    <source>
        <strain evidence="2 3">DSM 29526</strain>
    </source>
</reference>
<protein>
    <submittedName>
        <fullName evidence="2">Uroporphyrinogen-III synthase</fullName>
    </submittedName>
</protein>